<feature type="compositionally biased region" description="Low complexity" evidence="8">
    <location>
        <begin position="521"/>
        <end position="538"/>
    </location>
</feature>
<feature type="coiled-coil region" evidence="7">
    <location>
        <begin position="30"/>
        <end position="57"/>
    </location>
</feature>
<dbReference type="Gene3D" id="6.10.250.90">
    <property type="match status" value="1"/>
</dbReference>
<feature type="coiled-coil region" evidence="7">
    <location>
        <begin position="284"/>
        <end position="402"/>
    </location>
</feature>
<dbReference type="SUPFAM" id="SSF75704">
    <property type="entry name" value="Mitotic arrest deficient-like 1, Mad1"/>
    <property type="match status" value="1"/>
</dbReference>
<dbReference type="FunFam" id="3.30.457.60:FF:000002">
    <property type="entry name" value="Mitotic spindle assembly checkpoint protein MAD1"/>
    <property type="match status" value="1"/>
</dbReference>
<sequence>MNSKTIKDKISNLIDGESTDEFTNQLSEYCNSLEKKLVDEKSKNDQLKKQNEKQIELTLAVEKELAVNRSKIYELERTNTLLKSQLSESKINLEETKDDIERRISSHNKQLDDLLSSIQIIKKDEDDHKKKYEELKEKAANDEIKALEKERNKYREDASDLKRKNSTLELDSFKDTQIQSLKDHNSLLSKEIQDLKKKLESTISSLDKSNSLILQQQSSLSSSSSSSSDTKLQESLKECELMKQSLQREVVYYTEAHNKGQLRVSELESQLRSVGNPELAKFEIASLRDKVARQEQTVEKYNRLQVEYQHLLEEKKMASNTMFSLPSTGGLSVMELEQRVRELESDVQVHIAKIGQLSSSLRLTENRCVDLDSQIADLKETLVKLESRNKEKDDQISRELQKTNMFKRERDGIKRILDHFDVESIVASGNVNELYKAQQARISELERANTEKEKFMEELEKSLNALGADASLANGGAVDYKAEVQSLTKEIERLIQDNAILESRLGKGEFDTSKTKVLHMTSNPTNPNISSSSSADSPKSPESDSKIIQENHGLRMKITETEKIMERLKSVFKLKISEYREVVYALFGFKMDMETNNLYKLQSMYAEHENDYLVFQRVVESKNKIGKMELMDTDYTRALDKEIRAYLFSCHSIPAFLSQLTLDLFSKQTFYPS</sequence>
<dbReference type="GeneID" id="31359781"/>
<feature type="coiled-coil region" evidence="7">
    <location>
        <begin position="442"/>
        <end position="504"/>
    </location>
</feature>
<dbReference type="OMA" id="YKLDFMP"/>
<keyword evidence="3" id="KW-0132">Cell division</keyword>
<evidence type="ECO:0000256" key="5">
    <source>
        <dbReference type="ARBA" id="ARBA00023242"/>
    </source>
</evidence>
<dbReference type="GO" id="GO:0051301">
    <property type="term" value="P:cell division"/>
    <property type="evidence" value="ECO:0007669"/>
    <property type="project" value="UniProtKB-KW"/>
</dbReference>
<keyword evidence="4" id="KW-0498">Mitosis</keyword>
<name>D3B759_HETP5</name>
<dbReference type="GO" id="GO:0005635">
    <property type="term" value="C:nuclear envelope"/>
    <property type="evidence" value="ECO:0007669"/>
    <property type="project" value="TreeGrafter"/>
</dbReference>
<evidence type="ECO:0000256" key="1">
    <source>
        <dbReference type="ARBA" id="ARBA00004123"/>
    </source>
</evidence>
<feature type="coiled-coil region" evidence="7">
    <location>
        <begin position="83"/>
        <end position="198"/>
    </location>
</feature>
<dbReference type="Pfam" id="PF05557">
    <property type="entry name" value="MAD"/>
    <property type="match status" value="2"/>
</dbReference>
<evidence type="ECO:0000256" key="6">
    <source>
        <dbReference type="ARBA" id="ARBA00023306"/>
    </source>
</evidence>
<dbReference type="FunCoup" id="D3B759">
    <property type="interactions" value="1"/>
</dbReference>
<evidence type="ECO:0000313" key="10">
    <source>
        <dbReference type="Proteomes" id="UP000001396"/>
    </source>
</evidence>
<dbReference type="GO" id="GO:0000776">
    <property type="term" value="C:kinetochore"/>
    <property type="evidence" value="ECO:0007669"/>
    <property type="project" value="TreeGrafter"/>
</dbReference>
<evidence type="ECO:0000256" key="3">
    <source>
        <dbReference type="ARBA" id="ARBA00022618"/>
    </source>
</evidence>
<accession>D3B759</accession>
<dbReference type="Proteomes" id="UP000001396">
    <property type="component" value="Unassembled WGS sequence"/>
</dbReference>
<comment type="subcellular location">
    <subcellularLocation>
        <location evidence="1">Nucleus</location>
    </subcellularLocation>
</comment>
<proteinExistence type="inferred from homology"/>
<evidence type="ECO:0000313" key="9">
    <source>
        <dbReference type="EMBL" id="EFA82602.1"/>
    </source>
</evidence>
<keyword evidence="7" id="KW-0175">Coiled coil</keyword>
<keyword evidence="10" id="KW-1185">Reference proteome</keyword>
<dbReference type="STRING" id="670386.D3B759"/>
<organism evidence="9 10">
    <name type="scientific">Heterostelium pallidum (strain ATCC 26659 / Pp 5 / PN500)</name>
    <name type="common">Cellular slime mold</name>
    <name type="synonym">Polysphondylium pallidum</name>
    <dbReference type="NCBI Taxonomy" id="670386"/>
    <lineage>
        <taxon>Eukaryota</taxon>
        <taxon>Amoebozoa</taxon>
        <taxon>Evosea</taxon>
        <taxon>Eumycetozoa</taxon>
        <taxon>Dictyostelia</taxon>
        <taxon>Acytosteliales</taxon>
        <taxon>Acytosteliaceae</taxon>
        <taxon>Heterostelium</taxon>
    </lineage>
</organism>
<evidence type="ECO:0000256" key="7">
    <source>
        <dbReference type="SAM" id="Coils"/>
    </source>
</evidence>
<dbReference type="GO" id="GO:0072686">
    <property type="term" value="C:mitotic spindle"/>
    <property type="evidence" value="ECO:0007669"/>
    <property type="project" value="TreeGrafter"/>
</dbReference>
<reference evidence="9 10" key="1">
    <citation type="journal article" date="2011" name="Genome Res.">
        <title>Phylogeny-wide analysis of social amoeba genomes highlights ancient origins for complex intercellular communication.</title>
        <authorList>
            <person name="Heidel A.J."/>
            <person name="Lawal H.M."/>
            <person name="Felder M."/>
            <person name="Schilde C."/>
            <person name="Helps N.R."/>
            <person name="Tunggal B."/>
            <person name="Rivero F."/>
            <person name="John U."/>
            <person name="Schleicher M."/>
            <person name="Eichinger L."/>
            <person name="Platzer M."/>
            <person name="Noegel A.A."/>
            <person name="Schaap P."/>
            <person name="Gloeckner G."/>
        </authorList>
    </citation>
    <scope>NUCLEOTIDE SEQUENCE [LARGE SCALE GENOMIC DNA]</scope>
    <source>
        <strain evidence="10">ATCC 26659 / Pp 5 / PN500</strain>
    </source>
</reference>
<dbReference type="PANTHER" id="PTHR23168">
    <property type="entry name" value="MITOTIC SPINDLE ASSEMBLY CHECKPOINT PROTEIN MAD1 MITOTIC ARREST DEFICIENT-LIKE PROTEIN 1"/>
    <property type="match status" value="1"/>
</dbReference>
<feature type="compositionally biased region" description="Basic and acidic residues" evidence="8">
    <location>
        <begin position="539"/>
        <end position="551"/>
    </location>
</feature>
<dbReference type="Gene3D" id="3.30.457.60">
    <property type="match status" value="1"/>
</dbReference>
<dbReference type="GO" id="GO:0007094">
    <property type="term" value="P:mitotic spindle assembly checkpoint signaling"/>
    <property type="evidence" value="ECO:0007669"/>
    <property type="project" value="InterPro"/>
</dbReference>
<keyword evidence="6" id="KW-0131">Cell cycle</keyword>
<evidence type="ECO:0000256" key="8">
    <source>
        <dbReference type="SAM" id="MobiDB-lite"/>
    </source>
</evidence>
<comment type="similarity">
    <text evidence="2">Belongs to the MAD1 family.</text>
</comment>
<dbReference type="InParanoid" id="D3B759"/>
<gene>
    <name evidence="9" type="primary">mad1</name>
    <name evidence="9" type="ORF">PPL_04294</name>
</gene>
<dbReference type="GO" id="GO:0051315">
    <property type="term" value="P:attachment of mitotic spindle microtubules to kinetochore"/>
    <property type="evidence" value="ECO:0007669"/>
    <property type="project" value="TreeGrafter"/>
</dbReference>
<evidence type="ECO:0000256" key="2">
    <source>
        <dbReference type="ARBA" id="ARBA00008029"/>
    </source>
</evidence>
<comment type="caution">
    <text evidence="9">The sequence shown here is derived from an EMBL/GenBank/DDBJ whole genome shotgun (WGS) entry which is preliminary data.</text>
</comment>
<dbReference type="EMBL" id="ADBJ01000018">
    <property type="protein sequence ID" value="EFA82602.1"/>
    <property type="molecule type" value="Genomic_DNA"/>
</dbReference>
<evidence type="ECO:0000256" key="4">
    <source>
        <dbReference type="ARBA" id="ARBA00022776"/>
    </source>
</evidence>
<dbReference type="InterPro" id="IPR008672">
    <property type="entry name" value="Mad1"/>
</dbReference>
<dbReference type="PANTHER" id="PTHR23168:SF0">
    <property type="entry name" value="MITOTIC SPINDLE ASSEMBLY CHECKPOINT PROTEIN MAD1"/>
    <property type="match status" value="1"/>
</dbReference>
<dbReference type="AlphaFoldDB" id="D3B759"/>
<keyword evidence="5" id="KW-0539">Nucleus</keyword>
<protein>
    <submittedName>
        <fullName evidence="9">Mitotic spindle assembly checkpoint protein 1</fullName>
    </submittedName>
</protein>
<dbReference type="RefSeq" id="XP_020434719.1">
    <property type="nucleotide sequence ID" value="XM_020575199.1"/>
</dbReference>
<feature type="region of interest" description="Disordered" evidence="8">
    <location>
        <begin position="518"/>
        <end position="551"/>
    </location>
</feature>